<dbReference type="PANTHER" id="PTHR12794:SF0">
    <property type="entry name" value="GEM-ASSOCIATED PROTEIN 2"/>
    <property type="match status" value="1"/>
</dbReference>
<dbReference type="InterPro" id="IPR035426">
    <property type="entry name" value="Gemin2/Brr1"/>
</dbReference>
<comment type="similarity">
    <text evidence="5 7">Belongs to the gemin-2 family.</text>
</comment>
<evidence type="ECO:0000256" key="4">
    <source>
        <dbReference type="ARBA" id="ARBA00023187"/>
    </source>
</evidence>
<comment type="subcellular location">
    <subcellularLocation>
        <location evidence="1">Cytoplasm</location>
    </subcellularLocation>
</comment>
<protein>
    <recommendedName>
        <fullName evidence="6 7">Gem-associated protein 2</fullName>
    </recommendedName>
</protein>
<evidence type="ECO:0000256" key="5">
    <source>
        <dbReference type="ARBA" id="ARBA00025758"/>
    </source>
</evidence>
<organism evidence="8 9">
    <name type="scientific">Trichoplusia ni</name>
    <name type="common">Cabbage looper</name>
    <dbReference type="NCBI Taxonomy" id="7111"/>
    <lineage>
        <taxon>Eukaryota</taxon>
        <taxon>Metazoa</taxon>
        <taxon>Ecdysozoa</taxon>
        <taxon>Arthropoda</taxon>
        <taxon>Hexapoda</taxon>
        <taxon>Insecta</taxon>
        <taxon>Pterygota</taxon>
        <taxon>Neoptera</taxon>
        <taxon>Endopterygota</taxon>
        <taxon>Lepidoptera</taxon>
        <taxon>Glossata</taxon>
        <taxon>Ditrysia</taxon>
        <taxon>Noctuoidea</taxon>
        <taxon>Noctuidae</taxon>
        <taxon>Plusiinae</taxon>
        <taxon>Trichoplusia</taxon>
    </lineage>
</organism>
<dbReference type="GO" id="GO:0032797">
    <property type="term" value="C:SMN complex"/>
    <property type="evidence" value="ECO:0007669"/>
    <property type="project" value="UniProtKB-UniRule"/>
</dbReference>
<evidence type="ECO:0000256" key="3">
    <source>
        <dbReference type="ARBA" id="ARBA00022664"/>
    </source>
</evidence>
<evidence type="ECO:0000256" key="6">
    <source>
        <dbReference type="ARBA" id="ARBA00047179"/>
    </source>
</evidence>
<dbReference type="CTD" id="40087"/>
<evidence type="ECO:0000313" key="9">
    <source>
        <dbReference type="RefSeq" id="XP_026732236.1"/>
    </source>
</evidence>
<keyword evidence="8" id="KW-1185">Reference proteome</keyword>
<dbReference type="GeneID" id="113497005"/>
<dbReference type="InterPro" id="IPR017364">
    <property type="entry name" value="GEMIN2"/>
</dbReference>
<dbReference type="Gene3D" id="1.20.58.1070">
    <property type="match status" value="1"/>
</dbReference>
<evidence type="ECO:0000256" key="7">
    <source>
        <dbReference type="PIRNR" id="PIRNR038038"/>
    </source>
</evidence>
<sequence length="272" mass="31132">MADKKFIFKNNGNDDYLGIKCFQVNPNVEMKEIPTNGEEYLLKVMSERANYASIATCKLPNSEIYKNSTSSYKELESLDSFRMLEHPEIPDKLKPTIEWQNIQTADFSDLHMYVVRMAAKRKGELQGIFLKSFKDYIEEGVIQWAVLITSIDPTLSHVVGLTQPKVDAGLETILSLLQKVKPGQTIDRRTGLWLHALLAATRQPTQPDTSFLLRRLSRRCAEIRSHINIDHENAVELATPLNIFICIIAKYFGQHDLGDYELYDSKVAQIYF</sequence>
<dbReference type="KEGG" id="tnl:113497005"/>
<dbReference type="Pfam" id="PF04938">
    <property type="entry name" value="SIP1"/>
    <property type="match status" value="1"/>
</dbReference>
<dbReference type="RefSeq" id="XP_026732236.1">
    <property type="nucleotide sequence ID" value="XM_026876435.1"/>
</dbReference>
<gene>
    <name evidence="9" type="primary">LOC113497005</name>
</gene>
<reference evidence="9" key="1">
    <citation type="submission" date="2025-08" db="UniProtKB">
        <authorList>
            <consortium name="RefSeq"/>
        </authorList>
    </citation>
    <scope>IDENTIFICATION</scope>
</reference>
<dbReference type="GO" id="GO:0000245">
    <property type="term" value="P:spliceosomal complex assembly"/>
    <property type="evidence" value="ECO:0007669"/>
    <property type="project" value="UniProtKB-UniRule"/>
</dbReference>
<dbReference type="GO" id="GO:0005681">
    <property type="term" value="C:spliceosomal complex"/>
    <property type="evidence" value="ECO:0007669"/>
    <property type="project" value="UniProtKB-UniRule"/>
</dbReference>
<proteinExistence type="inferred from homology"/>
<accession>A0A7E5VVT4</accession>
<dbReference type="GO" id="GO:0000387">
    <property type="term" value="P:spliceosomal snRNP assembly"/>
    <property type="evidence" value="ECO:0007669"/>
    <property type="project" value="UniProtKB-UniRule"/>
</dbReference>
<dbReference type="InParanoid" id="A0A7E5VVT4"/>
<comment type="subunit">
    <text evidence="7">Part of the core SMN complex.</text>
</comment>
<comment type="function">
    <text evidence="7">The SMN complex catalyzes the assembly of small nuclear ribonucleoproteins (snRNPs), the building blocks of the spliceosome, and thereby plays an important role in the splicing of cellular pre-mRNAs.</text>
</comment>
<evidence type="ECO:0000256" key="1">
    <source>
        <dbReference type="ARBA" id="ARBA00004496"/>
    </source>
</evidence>
<evidence type="ECO:0000313" key="8">
    <source>
        <dbReference type="Proteomes" id="UP000322000"/>
    </source>
</evidence>
<keyword evidence="3 7" id="KW-0507">mRNA processing</keyword>
<keyword evidence="2 7" id="KW-0963">Cytoplasm</keyword>
<dbReference type="PIRSF" id="PIRSF038038">
    <property type="entry name" value="SMN_Gemin2"/>
    <property type="match status" value="1"/>
</dbReference>
<dbReference type="PANTHER" id="PTHR12794">
    <property type="entry name" value="GEMIN2"/>
    <property type="match status" value="1"/>
</dbReference>
<dbReference type="Proteomes" id="UP000322000">
    <property type="component" value="Chromosome 8"/>
</dbReference>
<dbReference type="AlphaFoldDB" id="A0A7E5VVT4"/>
<evidence type="ECO:0000256" key="2">
    <source>
        <dbReference type="ARBA" id="ARBA00022490"/>
    </source>
</evidence>
<name>A0A7E5VVT4_TRINI</name>
<keyword evidence="4 7" id="KW-0508">mRNA splicing</keyword>
<dbReference type="OrthoDB" id="428895at2759"/>